<sequence>MSTLETSSIGRQQALGSPLDRADGRLKIQGLATYAVEKSLDNLAYAVVVQSTIAYGRITAMHTERARQSPGVLAVYNHESGLTIHSAKTFGEGGAAAQAFLPLQDDKVLWNGQHIALVVAETLEQATEAAALIETEYEQQPPVVHPTHPNAKPETVDALTIDWGDAIPALAQAEVQVGGIYTTPREYNSPIEPHGCIAHWQNGSLTLWEPSQWPGGARQVVSEWMAIDHEKVRVISPFVGGGFGCKGGIQPHSALACVASRELNRPIKLALTRPQTFTAFGGRPRTHQQLALGANRDGLLQAIVHDSWNETALNDVHKEPCNSVTALMYASPNFLSHHKLIHLNTVNPSWMRAPGENPSAFALEVAMDELAWALKMDPLALRLKNYAEQDPQANIPWSSRQLREAYQQGADAFGWSKRPLEPRSLREGRQLIGWGMASGTYPVRRTPGEAQIVLSADGSIEVQSSGVDIGTGTYTILAQTAADVLLVAPESITVSLGDTLLPRAPVAGGSQLANLLTGAVHKTAQALRDRLITLATATEKSPLWQQPPSALSLADGYLWLSNSPGLRISFAELLKLSGREKLVAHQDTFDKTASEEDRNKADRTSTMMLPPTDGGVSAHSWSAIFVEVAVDEDFGTVRVKRMVGAFDSGRVYNPKLAESQWIGGMVMGIGQALLEQGQIDDRDGWIANANLADYLIAVNADIPELTTIDVGKPDYLATVLGGKAVGELGIVGVAAAISNAVWHATGKRIRDLPITQDKLL</sequence>
<dbReference type="Pfam" id="PF02738">
    <property type="entry name" value="MoCoBD_1"/>
    <property type="match status" value="1"/>
</dbReference>
<accession>A0ABV4E891</accession>
<dbReference type="Pfam" id="PF01315">
    <property type="entry name" value="Ald_Xan_dh_C"/>
    <property type="match status" value="1"/>
</dbReference>
<dbReference type="PANTHER" id="PTHR11908">
    <property type="entry name" value="XANTHINE DEHYDROGENASE"/>
    <property type="match status" value="1"/>
</dbReference>
<feature type="domain" description="Aldehyde oxidase/xanthine dehydrogenase a/b hammerhead" evidence="5">
    <location>
        <begin position="29"/>
        <end position="141"/>
    </location>
</feature>
<evidence type="ECO:0000256" key="1">
    <source>
        <dbReference type="ARBA" id="ARBA00006849"/>
    </source>
</evidence>
<dbReference type="SUPFAM" id="SSF54665">
    <property type="entry name" value="CO dehydrogenase molybdoprotein N-domain-like"/>
    <property type="match status" value="1"/>
</dbReference>
<dbReference type="Gene3D" id="3.30.365.10">
    <property type="entry name" value="Aldehyde oxidase/xanthine dehydrogenase, molybdopterin binding domain"/>
    <property type="match status" value="4"/>
</dbReference>
<dbReference type="RefSeq" id="WP_369895663.1">
    <property type="nucleotide sequence ID" value="NZ_JBGFFX010000006.1"/>
</dbReference>
<evidence type="ECO:0000256" key="2">
    <source>
        <dbReference type="ARBA" id="ARBA00022505"/>
    </source>
</evidence>
<dbReference type="PANTHER" id="PTHR11908:SF132">
    <property type="entry name" value="ALDEHYDE OXIDASE 1-RELATED"/>
    <property type="match status" value="1"/>
</dbReference>
<reference evidence="6 7" key="1">
    <citation type="submission" date="2024-07" db="EMBL/GenBank/DDBJ databases">
        <authorList>
            <person name="Hebao G."/>
        </authorList>
    </citation>
    <scope>NUCLEOTIDE SEQUENCE [LARGE SCALE GENOMIC DNA]</scope>
    <source>
        <strain evidence="6 7">ACCC 02193</strain>
    </source>
</reference>
<keyword evidence="3" id="KW-0560">Oxidoreductase</keyword>
<dbReference type="InterPro" id="IPR036856">
    <property type="entry name" value="Ald_Oxase/Xan_DH_a/b_sf"/>
</dbReference>
<evidence type="ECO:0000256" key="4">
    <source>
        <dbReference type="SAM" id="MobiDB-lite"/>
    </source>
</evidence>
<dbReference type="Gene3D" id="3.90.1170.50">
    <property type="entry name" value="Aldehyde oxidase/xanthine dehydrogenase, a/b hammerhead"/>
    <property type="match status" value="1"/>
</dbReference>
<name>A0ABV4E891_9GAMM</name>
<evidence type="ECO:0000313" key="7">
    <source>
        <dbReference type="Proteomes" id="UP001565243"/>
    </source>
</evidence>
<gene>
    <name evidence="6" type="ORF">AB6T85_11970</name>
</gene>
<dbReference type="InterPro" id="IPR000674">
    <property type="entry name" value="Ald_Oxase/Xan_DH_a/b"/>
</dbReference>
<organism evidence="6 7">
    <name type="scientific">Erwinia aeris</name>
    <dbReference type="NCBI Taxonomy" id="3239803"/>
    <lineage>
        <taxon>Bacteria</taxon>
        <taxon>Pseudomonadati</taxon>
        <taxon>Pseudomonadota</taxon>
        <taxon>Gammaproteobacteria</taxon>
        <taxon>Enterobacterales</taxon>
        <taxon>Erwiniaceae</taxon>
        <taxon>Erwinia</taxon>
    </lineage>
</organism>
<keyword evidence="7" id="KW-1185">Reference proteome</keyword>
<feature type="region of interest" description="Disordered" evidence="4">
    <location>
        <begin position="587"/>
        <end position="611"/>
    </location>
</feature>
<dbReference type="Pfam" id="PF20256">
    <property type="entry name" value="MoCoBD_2"/>
    <property type="match status" value="1"/>
</dbReference>
<keyword evidence="2" id="KW-0500">Molybdenum</keyword>
<dbReference type="SMART" id="SM01008">
    <property type="entry name" value="Ald_Xan_dh_C"/>
    <property type="match status" value="1"/>
</dbReference>
<proteinExistence type="inferred from homology"/>
<dbReference type="SUPFAM" id="SSF56003">
    <property type="entry name" value="Molybdenum cofactor-binding domain"/>
    <property type="match status" value="1"/>
</dbReference>
<dbReference type="Proteomes" id="UP001565243">
    <property type="component" value="Unassembled WGS sequence"/>
</dbReference>
<comment type="similarity">
    <text evidence="1">Belongs to the xanthine dehydrogenase family.</text>
</comment>
<comment type="caution">
    <text evidence="6">The sequence shown here is derived from an EMBL/GenBank/DDBJ whole genome shotgun (WGS) entry which is preliminary data.</text>
</comment>
<dbReference type="InterPro" id="IPR046867">
    <property type="entry name" value="AldOxase/xan_DH_MoCoBD2"/>
</dbReference>
<protein>
    <submittedName>
        <fullName evidence="6">Xanthine dehydrogenase family protein molybdopterin-binding subunit</fullName>
    </submittedName>
</protein>
<evidence type="ECO:0000259" key="5">
    <source>
        <dbReference type="SMART" id="SM01008"/>
    </source>
</evidence>
<dbReference type="InterPro" id="IPR008274">
    <property type="entry name" value="AldOxase/xan_DH_MoCoBD1"/>
</dbReference>
<evidence type="ECO:0000313" key="6">
    <source>
        <dbReference type="EMBL" id="MEY8771139.1"/>
    </source>
</evidence>
<evidence type="ECO:0000256" key="3">
    <source>
        <dbReference type="ARBA" id="ARBA00023002"/>
    </source>
</evidence>
<dbReference type="InterPro" id="IPR016208">
    <property type="entry name" value="Ald_Oxase/xanthine_DH-like"/>
</dbReference>
<dbReference type="InterPro" id="IPR037165">
    <property type="entry name" value="AldOxase/xan_DH_Mopterin-bd_sf"/>
</dbReference>
<dbReference type="EMBL" id="JBGFFX010000006">
    <property type="protein sequence ID" value="MEY8771139.1"/>
    <property type="molecule type" value="Genomic_DNA"/>
</dbReference>
<feature type="compositionally biased region" description="Basic and acidic residues" evidence="4">
    <location>
        <begin position="587"/>
        <end position="603"/>
    </location>
</feature>